<dbReference type="GO" id="GO:0009507">
    <property type="term" value="C:chloroplast"/>
    <property type="evidence" value="ECO:0007669"/>
    <property type="project" value="TreeGrafter"/>
</dbReference>
<evidence type="ECO:0000313" key="4">
    <source>
        <dbReference type="EMBL" id="CAL0312884.1"/>
    </source>
</evidence>
<feature type="region of interest" description="Disordered" evidence="3">
    <location>
        <begin position="824"/>
        <end position="863"/>
    </location>
</feature>
<evidence type="ECO:0000256" key="1">
    <source>
        <dbReference type="ARBA" id="ARBA00022737"/>
    </source>
</evidence>
<accession>A0AAV1WV36</accession>
<dbReference type="AlphaFoldDB" id="A0AAV1WV36"/>
<feature type="compositionally biased region" description="Acidic residues" evidence="3">
    <location>
        <begin position="834"/>
        <end position="854"/>
    </location>
</feature>
<feature type="repeat" description="PPR" evidence="2">
    <location>
        <begin position="411"/>
        <end position="445"/>
    </location>
</feature>
<feature type="repeat" description="PPR" evidence="2">
    <location>
        <begin position="376"/>
        <end position="410"/>
    </location>
</feature>
<comment type="caution">
    <text evidence="4">The sequence shown here is derived from an EMBL/GenBank/DDBJ whole genome shotgun (WGS) entry which is preliminary data.</text>
</comment>
<evidence type="ECO:0000256" key="3">
    <source>
        <dbReference type="SAM" id="MobiDB-lite"/>
    </source>
</evidence>
<dbReference type="Pfam" id="PF13041">
    <property type="entry name" value="PPR_2"/>
    <property type="match status" value="1"/>
</dbReference>
<dbReference type="Pfam" id="PF01535">
    <property type="entry name" value="PPR"/>
    <property type="match status" value="2"/>
</dbReference>
<feature type="repeat" description="PPR" evidence="2">
    <location>
        <begin position="341"/>
        <end position="375"/>
    </location>
</feature>
<organism evidence="4 5">
    <name type="scientific">Lupinus luteus</name>
    <name type="common">European yellow lupine</name>
    <dbReference type="NCBI Taxonomy" id="3873"/>
    <lineage>
        <taxon>Eukaryota</taxon>
        <taxon>Viridiplantae</taxon>
        <taxon>Streptophyta</taxon>
        <taxon>Embryophyta</taxon>
        <taxon>Tracheophyta</taxon>
        <taxon>Spermatophyta</taxon>
        <taxon>Magnoliopsida</taxon>
        <taxon>eudicotyledons</taxon>
        <taxon>Gunneridae</taxon>
        <taxon>Pentapetalae</taxon>
        <taxon>rosids</taxon>
        <taxon>fabids</taxon>
        <taxon>Fabales</taxon>
        <taxon>Fabaceae</taxon>
        <taxon>Papilionoideae</taxon>
        <taxon>50 kb inversion clade</taxon>
        <taxon>genistoids sensu lato</taxon>
        <taxon>core genistoids</taxon>
        <taxon>Genisteae</taxon>
        <taxon>Lupinus</taxon>
    </lineage>
</organism>
<dbReference type="PANTHER" id="PTHR46935">
    <property type="entry name" value="OS01G0674700 PROTEIN"/>
    <property type="match status" value="1"/>
</dbReference>
<dbReference type="GO" id="GO:0009658">
    <property type="term" value="P:chloroplast organization"/>
    <property type="evidence" value="ECO:0007669"/>
    <property type="project" value="InterPro"/>
</dbReference>
<feature type="repeat" description="PPR" evidence="2">
    <location>
        <begin position="516"/>
        <end position="550"/>
    </location>
</feature>
<dbReference type="Pfam" id="PF13812">
    <property type="entry name" value="PPR_3"/>
    <property type="match status" value="1"/>
</dbReference>
<protein>
    <recommendedName>
        <fullName evidence="6">Pentatricopeptide repeat-containing protein</fullName>
    </recommendedName>
</protein>
<keyword evidence="5" id="KW-1185">Reference proteome</keyword>
<gene>
    <name evidence="4" type="ORF">LLUT_LOCUS13944</name>
</gene>
<dbReference type="PROSITE" id="PS51375">
    <property type="entry name" value="PPR"/>
    <property type="match status" value="4"/>
</dbReference>
<dbReference type="EMBL" id="CAXHTB010000009">
    <property type="protein sequence ID" value="CAL0312884.1"/>
    <property type="molecule type" value="Genomic_DNA"/>
</dbReference>
<dbReference type="InterPro" id="IPR011990">
    <property type="entry name" value="TPR-like_helical_dom_sf"/>
</dbReference>
<reference evidence="4 5" key="1">
    <citation type="submission" date="2024-03" db="EMBL/GenBank/DDBJ databases">
        <authorList>
            <person name="Martinez-Hernandez J."/>
        </authorList>
    </citation>
    <scope>NUCLEOTIDE SEQUENCE [LARGE SCALE GENOMIC DNA]</scope>
</reference>
<dbReference type="PANTHER" id="PTHR46935:SF2">
    <property type="entry name" value="PENTACOTRIPEPTIDE-REPEAT REGION OF PRORP DOMAIN-CONTAINING PROTEIN"/>
    <property type="match status" value="1"/>
</dbReference>
<name>A0AAV1WV36_LUPLU</name>
<dbReference type="InterPro" id="IPR044645">
    <property type="entry name" value="DG1/EMB2279-like"/>
</dbReference>
<dbReference type="Gene3D" id="1.25.40.10">
    <property type="entry name" value="Tetratricopeptide repeat domain"/>
    <property type="match status" value="4"/>
</dbReference>
<dbReference type="NCBIfam" id="TIGR00756">
    <property type="entry name" value="PPR"/>
    <property type="match status" value="1"/>
</dbReference>
<proteinExistence type="predicted"/>
<evidence type="ECO:0008006" key="6">
    <source>
        <dbReference type="Google" id="ProtNLM"/>
    </source>
</evidence>
<sequence>MESLQLHPVSQFQPDTDNIKRNLIKKGVFPTPKIVHTIRKKQIQKHNRKLNKLTKNQPPPLTESQQQTLLEEQHFQTLKHEYREFTKAIESLSTSNTQSLFMKGKHWEGLRKIEFLERVRVKEECGEEKVKRESLKELKEMFGGRKMDELKWVFDDDIEVGEGWFNGESEMLGGEKKRRKRSESEVIRFLVDRLSDREITTKDWKFSRIMKLSELPFTEGQLLMILELLGAKGCWKQALSVVQWVYNHKDQRKFQSRFVYTKLLAVLGKSRRPKEALQIFNLMRGNVHVYPDNAAYHSIAVTLGQAGLMKDLMNIVELMRQKPKTIKFTHHKNWDPVIEPDVVIYNAVLNACVPSKQWKGVSWVFKQLKKSGLKPNGATYGLAMEVMLESGKYDLVHELFEKMTRSGEVPEALTYKVLVKTFWRQGKVDEAVEAVSDMEKRGVTGTASVYHELACCLCNCGRWQEAVMMVEKIRSFSHARPLEYTFTSMIMSSMDGGHVNNCIHIFEYMKVRYAPNIGTINAMLKVYGRNDTFSKAKELFEDIKLAKSDPFATPENGSGSSVTPDVYTYSEMLEASASAHQWEYFEHVYKEMTLSDCRLDQDKHLSLLIKASKAGKCHLLEHAFDTILKAGEIPHHLLFFELVIQAIAQQNYARAVILVNTMAYAPFQVAEKQWTYLFKENGDRISHENLKSLLDALTNCDVVSEPTVSNLSRSLHVLCGLGKSKNFSTVILPGSENTVIDKNEGVNGRNGNMPKISRRVMMESAKFGNEILVSSKHAESDIFTFNHDQVYIGDDNDFMVSRPRNRDIKDRVSLHGDKQECADHQVPDMASNSLDEELWDDGSYEEDDDDDDGEGIPGKPSAHEILEAWKEMRKD</sequence>
<keyword evidence="1" id="KW-0677">Repeat</keyword>
<dbReference type="InterPro" id="IPR002885">
    <property type="entry name" value="PPR_rpt"/>
</dbReference>
<dbReference type="Proteomes" id="UP001497480">
    <property type="component" value="Unassembled WGS sequence"/>
</dbReference>
<evidence type="ECO:0000313" key="5">
    <source>
        <dbReference type="Proteomes" id="UP001497480"/>
    </source>
</evidence>
<evidence type="ECO:0000256" key="2">
    <source>
        <dbReference type="PROSITE-ProRule" id="PRU00708"/>
    </source>
</evidence>